<evidence type="ECO:0000256" key="3">
    <source>
        <dbReference type="ARBA" id="ARBA00022692"/>
    </source>
</evidence>
<evidence type="ECO:0000256" key="5">
    <source>
        <dbReference type="ARBA" id="ARBA00023136"/>
    </source>
</evidence>
<feature type="transmembrane region" description="Helical" evidence="6">
    <location>
        <begin position="21"/>
        <end position="45"/>
    </location>
</feature>
<reference evidence="8" key="1">
    <citation type="journal article" date="2014" name="Front. Microbiol.">
        <title>High frequency of phylogenetically diverse reductive dehalogenase-homologous genes in deep subseafloor sedimentary metagenomes.</title>
        <authorList>
            <person name="Kawai M."/>
            <person name="Futagami T."/>
            <person name="Toyoda A."/>
            <person name="Takaki Y."/>
            <person name="Nishi S."/>
            <person name="Hori S."/>
            <person name="Arai W."/>
            <person name="Tsubouchi T."/>
            <person name="Morono Y."/>
            <person name="Uchiyama I."/>
            <person name="Ito T."/>
            <person name="Fujiyama A."/>
            <person name="Inagaki F."/>
            <person name="Takami H."/>
        </authorList>
    </citation>
    <scope>NUCLEOTIDE SEQUENCE</scope>
    <source>
        <strain evidence="8">Expedition CK06-06</strain>
    </source>
</reference>
<dbReference type="InterPro" id="IPR051449">
    <property type="entry name" value="ABC-2_transporter_component"/>
</dbReference>
<dbReference type="PANTHER" id="PTHR30294:SF29">
    <property type="entry name" value="MULTIDRUG ABC TRANSPORTER PERMEASE YBHS-RELATED"/>
    <property type="match status" value="1"/>
</dbReference>
<dbReference type="AlphaFoldDB" id="X1RG77"/>
<evidence type="ECO:0000313" key="8">
    <source>
        <dbReference type="EMBL" id="GAI65966.1"/>
    </source>
</evidence>
<keyword evidence="2" id="KW-1003">Cell membrane</keyword>
<evidence type="ECO:0000256" key="6">
    <source>
        <dbReference type="SAM" id="Phobius"/>
    </source>
</evidence>
<dbReference type="GO" id="GO:0140359">
    <property type="term" value="F:ABC-type transporter activity"/>
    <property type="evidence" value="ECO:0007669"/>
    <property type="project" value="InterPro"/>
</dbReference>
<keyword evidence="3 6" id="KW-0812">Transmembrane</keyword>
<feature type="transmembrane region" description="Helical" evidence="6">
    <location>
        <begin position="166"/>
        <end position="188"/>
    </location>
</feature>
<accession>X1RG77</accession>
<feature type="domain" description="ABC-2 type transporter transmembrane" evidence="7">
    <location>
        <begin position="23"/>
        <end position="341"/>
    </location>
</feature>
<evidence type="ECO:0000256" key="4">
    <source>
        <dbReference type="ARBA" id="ARBA00022989"/>
    </source>
</evidence>
<evidence type="ECO:0000256" key="1">
    <source>
        <dbReference type="ARBA" id="ARBA00004651"/>
    </source>
</evidence>
<gene>
    <name evidence="8" type="ORF">S12H4_02290</name>
</gene>
<feature type="transmembrane region" description="Helical" evidence="6">
    <location>
        <begin position="209"/>
        <end position="235"/>
    </location>
</feature>
<dbReference type="GO" id="GO:0005886">
    <property type="term" value="C:plasma membrane"/>
    <property type="evidence" value="ECO:0007669"/>
    <property type="project" value="UniProtKB-SubCell"/>
</dbReference>
<name>X1RG77_9ZZZZ</name>
<sequence length="353" mass="37736">MSLKRVGILLGKELWQGPKNFIFVYAVVMPIIISLVVSLIFGTLFDEKPKLGVVDEGGSHLVAMAEQLTSVITKEYGNVSEIKQAVESGAVDVGMVLPADFDSSVMQGEKAELVTYIWGESLAKNRTILGVTITNLVREVAGQEAPVEIEAITLGDEVSIPWSDRLLPLVVLMAVILGGLFLPAASVIDEKEKKTLEALVITPASIGDVFIAKGLMGVILSLFMGVVILVLNQAFGAEPALLILVLAFGAIMAAEIGLLCGALMKDITTLFAILKAGGILLFGPAIIYMFPQIPQWIGKLFPTYYFLQPIIAISQGGSGWPDIATSVFILIGLDLILVGVVVLALKRTRQFAV</sequence>
<dbReference type="PANTHER" id="PTHR30294">
    <property type="entry name" value="MEMBRANE COMPONENT OF ABC TRANSPORTER YHHJ-RELATED"/>
    <property type="match status" value="1"/>
</dbReference>
<protein>
    <recommendedName>
        <fullName evidence="7">ABC-2 type transporter transmembrane domain-containing protein</fullName>
    </recommendedName>
</protein>
<comment type="subcellular location">
    <subcellularLocation>
        <location evidence="1">Cell membrane</location>
        <topology evidence="1">Multi-pass membrane protein</topology>
    </subcellularLocation>
</comment>
<dbReference type="Gene3D" id="3.40.1710.10">
    <property type="entry name" value="abc type-2 transporter like domain"/>
    <property type="match status" value="1"/>
</dbReference>
<comment type="caution">
    <text evidence="8">The sequence shown here is derived from an EMBL/GenBank/DDBJ whole genome shotgun (WGS) entry which is preliminary data.</text>
</comment>
<dbReference type="Pfam" id="PF12698">
    <property type="entry name" value="ABC2_membrane_3"/>
    <property type="match status" value="1"/>
</dbReference>
<keyword evidence="4 6" id="KW-1133">Transmembrane helix</keyword>
<evidence type="ECO:0000259" key="7">
    <source>
        <dbReference type="Pfam" id="PF12698"/>
    </source>
</evidence>
<feature type="transmembrane region" description="Helical" evidence="6">
    <location>
        <begin position="241"/>
        <end position="263"/>
    </location>
</feature>
<keyword evidence="5 6" id="KW-0472">Membrane</keyword>
<feature type="transmembrane region" description="Helical" evidence="6">
    <location>
        <begin position="270"/>
        <end position="290"/>
    </location>
</feature>
<evidence type="ECO:0000256" key="2">
    <source>
        <dbReference type="ARBA" id="ARBA00022475"/>
    </source>
</evidence>
<proteinExistence type="predicted"/>
<feature type="transmembrane region" description="Helical" evidence="6">
    <location>
        <begin position="323"/>
        <end position="345"/>
    </location>
</feature>
<organism evidence="8">
    <name type="scientific">marine sediment metagenome</name>
    <dbReference type="NCBI Taxonomy" id="412755"/>
    <lineage>
        <taxon>unclassified sequences</taxon>
        <taxon>metagenomes</taxon>
        <taxon>ecological metagenomes</taxon>
    </lineage>
</organism>
<dbReference type="InterPro" id="IPR013525">
    <property type="entry name" value="ABC2_TM"/>
</dbReference>
<dbReference type="EMBL" id="BARW01000547">
    <property type="protein sequence ID" value="GAI65966.1"/>
    <property type="molecule type" value="Genomic_DNA"/>
</dbReference>